<sequence>MSQNNSQETLKNIGVLSLVLLGVLLIFNLLTGSGSGMGYGMYGRGTGLELNGLLASLFTLAVKLLWLVFVISLIAGIVMFAKKYFVEEKNINLQFLGNLVPSAAGTAACPECGSKVAPEYKFCPNCRAVLSSTCNQCGNSLQPGWKCCPACGTEINNKRKGEKNESVV</sequence>
<name>A0A0L6W4U9_9FIRM</name>
<keyword evidence="4" id="KW-1185">Reference proteome</keyword>
<evidence type="ECO:0000259" key="2">
    <source>
        <dbReference type="Pfam" id="PF12773"/>
    </source>
</evidence>
<dbReference type="RefSeq" id="WP_052216921.1">
    <property type="nucleotide sequence ID" value="NZ_LGTE01000003.1"/>
</dbReference>
<proteinExistence type="predicted"/>
<feature type="transmembrane region" description="Helical" evidence="1">
    <location>
        <begin position="12"/>
        <end position="33"/>
    </location>
</feature>
<dbReference type="Proteomes" id="UP000037175">
    <property type="component" value="Unassembled WGS sequence"/>
</dbReference>
<keyword evidence="1" id="KW-0472">Membrane</keyword>
<feature type="transmembrane region" description="Helical" evidence="1">
    <location>
        <begin position="53"/>
        <end position="81"/>
    </location>
</feature>
<protein>
    <submittedName>
        <fullName evidence="3">Double zinc ribbon</fullName>
    </submittedName>
</protein>
<evidence type="ECO:0000313" key="3">
    <source>
        <dbReference type="EMBL" id="KNZ70555.1"/>
    </source>
</evidence>
<dbReference type="EMBL" id="LGTE01000003">
    <property type="protein sequence ID" value="KNZ70555.1"/>
    <property type="molecule type" value="Genomic_DNA"/>
</dbReference>
<evidence type="ECO:0000256" key="1">
    <source>
        <dbReference type="SAM" id="Phobius"/>
    </source>
</evidence>
<dbReference type="Pfam" id="PF12773">
    <property type="entry name" value="DZR"/>
    <property type="match status" value="1"/>
</dbReference>
<organism evidence="3 4">
    <name type="scientific">Thermincola ferriacetica</name>
    <dbReference type="NCBI Taxonomy" id="281456"/>
    <lineage>
        <taxon>Bacteria</taxon>
        <taxon>Bacillati</taxon>
        <taxon>Bacillota</taxon>
        <taxon>Clostridia</taxon>
        <taxon>Eubacteriales</taxon>
        <taxon>Thermincolaceae</taxon>
        <taxon>Thermincola</taxon>
    </lineage>
</organism>
<dbReference type="AlphaFoldDB" id="A0A0L6W4U9"/>
<feature type="domain" description="DZANK-type" evidence="2">
    <location>
        <begin position="109"/>
        <end position="152"/>
    </location>
</feature>
<keyword evidence="1" id="KW-0812">Transmembrane</keyword>
<keyword evidence="1" id="KW-1133">Transmembrane helix</keyword>
<reference evidence="4" key="1">
    <citation type="submission" date="2015-07" db="EMBL/GenBank/DDBJ databases">
        <title>Complete Genome of Thermincola ferriacetica strain Z-0001T.</title>
        <authorList>
            <person name="Lusk B."/>
            <person name="Badalamenti J.P."/>
            <person name="Parameswaran P."/>
            <person name="Bond D.R."/>
            <person name="Torres C.I."/>
        </authorList>
    </citation>
    <scope>NUCLEOTIDE SEQUENCE [LARGE SCALE GENOMIC DNA]</scope>
    <source>
        <strain evidence="4">Z-0001</strain>
    </source>
</reference>
<accession>A0A0L6W4U9</accession>
<gene>
    <name evidence="3" type="ORF">Tfer_0739</name>
</gene>
<dbReference type="InterPro" id="IPR025874">
    <property type="entry name" value="DZR"/>
</dbReference>
<evidence type="ECO:0000313" key="4">
    <source>
        <dbReference type="Proteomes" id="UP000037175"/>
    </source>
</evidence>
<comment type="caution">
    <text evidence="3">The sequence shown here is derived from an EMBL/GenBank/DDBJ whole genome shotgun (WGS) entry which is preliminary data.</text>
</comment>